<dbReference type="PROSITE" id="PS51318">
    <property type="entry name" value="TAT"/>
    <property type="match status" value="1"/>
</dbReference>
<keyword evidence="5" id="KW-1185">Reference proteome</keyword>
<sequence length="502" mass="54457">MTKFHAGDLFSHPIDRRRFLGYTAGASALAAGLGGPLGAWAQDTGIDTSNWTPEYINSIAGTLEVDTAAECAKVVPLDYKGRLTYWWVGPNEASPRIDHEIDAQFWDAFAKTYPNITVEKQNLDYNQMLNKLRAAALGNAAPMAAKLPILWGVEFAAKGQLSELAPETVGHHTAEFWPGAMKSVTWQGKTYGVPTNNETMALIWNAAIFKAAGLDPETPPATWDDLVVYSKQIKDKTGKNGYGLVARTNAGNTPFRFMPQCWAYGGGALDEAEANPGYKDVYINNAGTKAALQASYDMYVRDKSVPTSALTNTQTENQDPFISGQLAMMISHPIEYATMLDRAKKATGDDRKVADAVVENMRYGLIPKGPARRAVVFGGSNAHIFKPDVVDGGLDMDAARAFVAFATGPEWSTKVAWVGSNPGNTRGFRTKWMKQRLAEIKFLNVTTSMLPSGIPFPVIPESAEIMNIIVPDMMQNALTGKMTVSDAADDAANKVKDLLSGL</sequence>
<evidence type="ECO:0000256" key="3">
    <source>
        <dbReference type="ARBA" id="ARBA00022729"/>
    </source>
</evidence>
<reference evidence="4 5" key="1">
    <citation type="submission" date="2023-07" db="EMBL/GenBank/DDBJ databases">
        <title>Sorghum-associated microbial communities from plants grown in Nebraska, USA.</title>
        <authorList>
            <person name="Schachtman D."/>
        </authorList>
    </citation>
    <scope>NUCLEOTIDE SEQUENCE [LARGE SCALE GENOMIC DNA]</scope>
    <source>
        <strain evidence="4 5">584</strain>
    </source>
</reference>
<dbReference type="EMBL" id="JAVDPW010000006">
    <property type="protein sequence ID" value="MDR6290992.1"/>
    <property type="molecule type" value="Genomic_DNA"/>
</dbReference>
<dbReference type="Pfam" id="PF01547">
    <property type="entry name" value="SBP_bac_1"/>
    <property type="match status" value="1"/>
</dbReference>
<dbReference type="Gene3D" id="3.40.190.10">
    <property type="entry name" value="Periplasmic binding protein-like II"/>
    <property type="match status" value="2"/>
</dbReference>
<dbReference type="RefSeq" id="WP_309795866.1">
    <property type="nucleotide sequence ID" value="NZ_JAVDPW010000006.1"/>
</dbReference>
<dbReference type="PANTHER" id="PTHR30061">
    <property type="entry name" value="MALTOSE-BINDING PERIPLASMIC PROTEIN"/>
    <property type="match status" value="1"/>
</dbReference>
<evidence type="ECO:0000313" key="4">
    <source>
        <dbReference type="EMBL" id="MDR6290992.1"/>
    </source>
</evidence>
<dbReference type="InterPro" id="IPR006059">
    <property type="entry name" value="SBP"/>
</dbReference>
<gene>
    <name evidence="4" type="ORF">E9232_003518</name>
</gene>
<comment type="caution">
    <text evidence="4">The sequence shown here is derived from an EMBL/GenBank/DDBJ whole genome shotgun (WGS) entry which is preliminary data.</text>
</comment>
<dbReference type="InterPro" id="IPR006311">
    <property type="entry name" value="TAT_signal"/>
</dbReference>
<comment type="similarity">
    <text evidence="1">Belongs to the bacterial solute-binding protein 1 family.</text>
</comment>
<accession>A0ABU1JQU7</accession>
<dbReference type="SUPFAM" id="SSF53850">
    <property type="entry name" value="Periplasmic binding protein-like II"/>
    <property type="match status" value="1"/>
</dbReference>
<name>A0ABU1JQU7_9PROT</name>
<proteinExistence type="inferred from homology"/>
<dbReference type="Proteomes" id="UP001262410">
    <property type="component" value="Unassembled WGS sequence"/>
</dbReference>
<keyword evidence="4" id="KW-0762">Sugar transport</keyword>
<dbReference type="PANTHER" id="PTHR30061:SF50">
    <property type="entry name" value="MALTOSE_MALTODEXTRIN-BINDING PERIPLASMIC PROTEIN"/>
    <property type="match status" value="1"/>
</dbReference>
<keyword evidence="3" id="KW-0732">Signal</keyword>
<keyword evidence="2" id="KW-0813">Transport</keyword>
<protein>
    <submittedName>
        <fullName evidence="4">Multiple sugar transport system substrate-binding protein</fullName>
    </submittedName>
</protein>
<dbReference type="CDD" id="cd13585">
    <property type="entry name" value="PBP2_TMBP_like"/>
    <property type="match status" value="1"/>
</dbReference>
<evidence type="ECO:0000256" key="1">
    <source>
        <dbReference type="ARBA" id="ARBA00008520"/>
    </source>
</evidence>
<evidence type="ECO:0000256" key="2">
    <source>
        <dbReference type="ARBA" id="ARBA00022448"/>
    </source>
</evidence>
<evidence type="ECO:0000313" key="5">
    <source>
        <dbReference type="Proteomes" id="UP001262410"/>
    </source>
</evidence>
<organism evidence="4 5">
    <name type="scientific">Inquilinus ginsengisoli</name>
    <dbReference type="NCBI Taxonomy" id="363840"/>
    <lineage>
        <taxon>Bacteria</taxon>
        <taxon>Pseudomonadati</taxon>
        <taxon>Pseudomonadota</taxon>
        <taxon>Alphaproteobacteria</taxon>
        <taxon>Rhodospirillales</taxon>
        <taxon>Rhodospirillaceae</taxon>
        <taxon>Inquilinus</taxon>
    </lineage>
</organism>